<feature type="compositionally biased region" description="Low complexity" evidence="3">
    <location>
        <begin position="720"/>
        <end position="733"/>
    </location>
</feature>
<feature type="chain" id="PRO_5007236893" description="Carboxylesterase type B domain-containing protein" evidence="4">
    <location>
        <begin position="23"/>
        <end position="741"/>
    </location>
</feature>
<dbReference type="PROSITE" id="PS00941">
    <property type="entry name" value="CARBOXYLESTERASE_B_2"/>
    <property type="match status" value="1"/>
</dbReference>
<evidence type="ECO:0000256" key="4">
    <source>
        <dbReference type="SAM" id="SignalP"/>
    </source>
</evidence>
<dbReference type="Gene3D" id="3.40.50.1820">
    <property type="entry name" value="alpha/beta hydrolase"/>
    <property type="match status" value="1"/>
</dbReference>
<feature type="signal peptide" evidence="4">
    <location>
        <begin position="1"/>
        <end position="22"/>
    </location>
</feature>
<evidence type="ECO:0000256" key="1">
    <source>
        <dbReference type="ARBA" id="ARBA00005964"/>
    </source>
</evidence>
<dbReference type="EMBL" id="KN042431">
    <property type="protein sequence ID" value="KFH62684.1"/>
    <property type="molecule type" value="Genomic_DNA"/>
</dbReference>
<feature type="region of interest" description="Disordered" evidence="3">
    <location>
        <begin position="713"/>
        <end position="741"/>
    </location>
</feature>
<evidence type="ECO:0000256" key="3">
    <source>
        <dbReference type="SAM" id="MobiDB-lite"/>
    </source>
</evidence>
<name>A0A086TL57_9FUNG</name>
<dbReference type="Pfam" id="PF00135">
    <property type="entry name" value="COesterase"/>
    <property type="match status" value="1"/>
</dbReference>
<accession>A0A086TL57</accession>
<keyword evidence="4" id="KW-0732">Signal</keyword>
<reference evidence="6 7" key="1">
    <citation type="submission" date="2011-02" db="EMBL/GenBank/DDBJ databases">
        <title>The Genome Sequence of Mortierella verticillata NRRL 6337.</title>
        <authorList>
            <consortium name="The Broad Institute Genome Sequencing Platform"/>
            <person name="Russ C."/>
            <person name="Cuomo C."/>
            <person name="Burger G."/>
            <person name="Gray M.W."/>
            <person name="Holland P.W.H."/>
            <person name="King N."/>
            <person name="Lang F.B.F."/>
            <person name="Roger A.J."/>
            <person name="Ruiz-Trillo I."/>
            <person name="Young S.K."/>
            <person name="Zeng Q."/>
            <person name="Gargeya S."/>
            <person name="Alvarado L."/>
            <person name="Berlin A."/>
            <person name="Chapman S.B."/>
            <person name="Chen Z."/>
            <person name="Freedman E."/>
            <person name="Gellesch M."/>
            <person name="Goldberg J."/>
            <person name="Griggs A."/>
            <person name="Gujja S."/>
            <person name="Heilman E."/>
            <person name="Heiman D."/>
            <person name="Howarth C."/>
            <person name="Mehta T."/>
            <person name="Neiman D."/>
            <person name="Pearson M."/>
            <person name="Roberts A."/>
            <person name="Saif S."/>
            <person name="Shea T."/>
            <person name="Shenoy N."/>
            <person name="Sisk P."/>
            <person name="Stolte C."/>
            <person name="Sykes S."/>
            <person name="White J."/>
            <person name="Yandava C."/>
            <person name="Haas B."/>
            <person name="Nusbaum C."/>
            <person name="Birren B."/>
        </authorList>
    </citation>
    <scope>NUCLEOTIDE SEQUENCE [LARGE SCALE GENOMIC DNA]</scope>
    <source>
        <strain evidence="6 7">NRRL 6337</strain>
    </source>
</reference>
<dbReference type="Proteomes" id="UP000243308">
    <property type="component" value="Unassembled WGS sequence"/>
</dbReference>
<evidence type="ECO:0000256" key="2">
    <source>
        <dbReference type="ARBA" id="ARBA00022801"/>
    </source>
</evidence>
<dbReference type="SUPFAM" id="SSF53474">
    <property type="entry name" value="alpha/beta-Hydrolases"/>
    <property type="match status" value="1"/>
</dbReference>
<evidence type="ECO:0000313" key="6">
    <source>
        <dbReference type="EMBL" id="KFH62684.1"/>
    </source>
</evidence>
<protein>
    <recommendedName>
        <fullName evidence="5">Carboxylesterase type B domain-containing protein</fullName>
    </recommendedName>
</protein>
<comment type="similarity">
    <text evidence="1">Belongs to the type-B carboxylesterase/lipase family.</text>
</comment>
<dbReference type="AlphaFoldDB" id="A0A086TL57"/>
<sequence length="741" mass="80778">MLTHNAVQFLLLSLVAISFVQSALVNAPSATELDGVHLLLDNDVDTRTTNKTSVILLSKKRNYQDSINACEALGERGYPANSTGASNDALSKLLKMTLVAEAEVKSSWRYWIRDANAPQNRTDCSSIDRNGQVSKKWCNNQYPAICINSAPRRQASSTNPEGDTSRQIKVPTNNLGTLQGHRDSSAFRFYGIPYAQPPVGENRFAAPKSLRNQNASTLVDSNKFGHACTQLPSMNSTYDNVVLGAQESEDCLYLNVFTPTLKNESIIGIPVMVYVHGGSFTSLSGTSPVFEPGNLVSRGGVVVVTLNYRLGIFGLFQNQPAISKSAAPGNLATRDHIAALQWVQKNIATFGGDPKQVTIFGESAGGWSMRALLSAPSAFDLYKNVISQSDPIGLPFSGPDFAAEISQRTLLNLNCTSANLTCAQNKTTDQVRDAQVSAMQAAQKLPGNQWVQDGAVYRPCVDGDLIPANLDDLIKQGKYNARANIMWGSTKDEYGLFIPASLPNPVPVDANMTQTILDLDGDTARYQKLMTSPYYKFNSSDNDTVRDQISRAITDLYWTCPYQALSREAAQSSKVYTYRFDHGRSFMNALGLNTSSFCIGKVCHSDDVVPLFGSGDVFAGVQQTGDDARFSRQIIDRVATFAWTGNPNPRKGNKIGAAASNPDVTQSSWRAYSSERNDLIELNLNSTMSKDVDKARCDWVEENVKFDYQLYGPGKQKPATNTTTTTTTTTTNTVIQTPTGA</sequence>
<feature type="compositionally biased region" description="Polar residues" evidence="3">
    <location>
        <begin position="154"/>
        <end position="177"/>
    </location>
</feature>
<keyword evidence="7" id="KW-1185">Reference proteome</keyword>
<feature type="domain" description="Carboxylesterase type B" evidence="5">
    <location>
        <begin position="169"/>
        <end position="698"/>
    </location>
</feature>
<dbReference type="GO" id="GO:0016787">
    <property type="term" value="F:hydrolase activity"/>
    <property type="evidence" value="ECO:0007669"/>
    <property type="project" value="UniProtKB-KW"/>
</dbReference>
<evidence type="ECO:0000259" key="5">
    <source>
        <dbReference type="Pfam" id="PF00135"/>
    </source>
</evidence>
<dbReference type="InterPro" id="IPR029058">
    <property type="entry name" value="AB_hydrolase_fold"/>
</dbReference>
<organism evidence="6 7">
    <name type="scientific">Podila verticillata NRRL 6337</name>
    <dbReference type="NCBI Taxonomy" id="1069443"/>
    <lineage>
        <taxon>Eukaryota</taxon>
        <taxon>Fungi</taxon>
        <taxon>Fungi incertae sedis</taxon>
        <taxon>Mucoromycota</taxon>
        <taxon>Mortierellomycotina</taxon>
        <taxon>Mortierellomycetes</taxon>
        <taxon>Mortierellales</taxon>
        <taxon>Mortierellaceae</taxon>
        <taxon>Podila</taxon>
    </lineage>
</organism>
<evidence type="ECO:0000313" key="7">
    <source>
        <dbReference type="Proteomes" id="UP000243308"/>
    </source>
</evidence>
<dbReference type="InterPro" id="IPR002018">
    <property type="entry name" value="CarbesteraseB"/>
</dbReference>
<dbReference type="PROSITE" id="PS00122">
    <property type="entry name" value="CARBOXYLESTERASE_B_1"/>
    <property type="match status" value="1"/>
</dbReference>
<dbReference type="PANTHER" id="PTHR45570">
    <property type="entry name" value="CARBOXYLIC ESTER HYDROLASE"/>
    <property type="match status" value="1"/>
</dbReference>
<feature type="region of interest" description="Disordered" evidence="3">
    <location>
        <begin position="149"/>
        <end position="177"/>
    </location>
</feature>
<dbReference type="OrthoDB" id="408631at2759"/>
<dbReference type="InterPro" id="IPR019826">
    <property type="entry name" value="Carboxylesterase_B_AS"/>
</dbReference>
<dbReference type="InterPro" id="IPR019819">
    <property type="entry name" value="Carboxylesterase_B_CS"/>
</dbReference>
<dbReference type="ESTHER" id="9fung-a0a086tl57">
    <property type="family name" value="Fungal_carboxylesterase_lipase"/>
</dbReference>
<keyword evidence="2" id="KW-0378">Hydrolase</keyword>
<gene>
    <name evidence="6" type="ORF">MVEG_12076</name>
</gene>
<proteinExistence type="inferred from homology"/>
<dbReference type="PANTHER" id="PTHR45570:SF2">
    <property type="entry name" value="ACETYLCHOLINESTERASE 1-LIKE"/>
    <property type="match status" value="1"/>
</dbReference>